<comment type="caution">
    <text evidence="3">The sequence shown here is derived from an EMBL/GenBank/DDBJ whole genome shotgun (WGS) entry which is preliminary data.</text>
</comment>
<organism evidence="3 4">
    <name type="scientific">Heliobacterium chlorum</name>
    <dbReference type="NCBI Taxonomy" id="2698"/>
    <lineage>
        <taxon>Bacteria</taxon>
        <taxon>Bacillati</taxon>
        <taxon>Bacillota</taxon>
        <taxon>Clostridia</taxon>
        <taxon>Eubacteriales</taxon>
        <taxon>Heliobacteriaceae</taxon>
        <taxon>Heliobacterium</taxon>
    </lineage>
</organism>
<reference evidence="3 4" key="1">
    <citation type="submission" date="2020-07" db="EMBL/GenBank/DDBJ databases">
        <title>Draft whole-genome sequence of Heliobacterium chlorum DSM 3682, type strain.</title>
        <authorList>
            <person name="Kyndt J.A."/>
            <person name="Meyer T.E."/>
            <person name="Imhoff J.F."/>
        </authorList>
    </citation>
    <scope>NUCLEOTIDE SEQUENCE [LARGE SCALE GENOMIC DNA]</scope>
    <source>
        <strain evidence="3 4">DSM 3682</strain>
    </source>
</reference>
<dbReference type="InterPro" id="IPR007390">
    <property type="entry name" value="Spore_V_R"/>
</dbReference>
<accession>A0ABR7T217</accession>
<evidence type="ECO:0000313" key="3">
    <source>
        <dbReference type="EMBL" id="MBC9783576.1"/>
    </source>
</evidence>
<dbReference type="PANTHER" id="PTHR30029:SF2">
    <property type="entry name" value="STAGE V SPORULATION PROTEIN R"/>
    <property type="match status" value="1"/>
</dbReference>
<dbReference type="InterPro" id="IPR057008">
    <property type="entry name" value="SpoVR-like_C"/>
</dbReference>
<dbReference type="EMBL" id="JACVHF010000002">
    <property type="protein sequence ID" value="MBC9783576.1"/>
    <property type="molecule type" value="Genomic_DNA"/>
</dbReference>
<sequence>MDMKEEDAWEFAKMHAQVVQPSKTSLNPYYLGLKIFEDIEKRWNREKIFEVREIETDQSFLRNYLTKELVDEMDLYVYKKVGNQWQIVEKDWEKVRDEMVNRMTNGGIPVLYVDDGDYNRSGELLIRHAFESAELDIPYLERTLPHFYTLWGKTVNLETIIDGKKILFSYNGEKVQRKYL</sequence>
<keyword evidence="4" id="KW-1185">Reference proteome</keyword>
<dbReference type="Pfam" id="PF04293">
    <property type="entry name" value="SpoVR"/>
    <property type="match status" value="1"/>
</dbReference>
<feature type="domain" description="SpoVR-like C-terminal" evidence="2">
    <location>
        <begin position="110"/>
        <end position="160"/>
    </location>
</feature>
<dbReference type="Pfam" id="PF24755">
    <property type="entry name" value="SpoVR_C"/>
    <property type="match status" value="1"/>
</dbReference>
<evidence type="ECO:0000259" key="2">
    <source>
        <dbReference type="Pfam" id="PF24755"/>
    </source>
</evidence>
<proteinExistence type="predicted"/>
<evidence type="ECO:0000313" key="4">
    <source>
        <dbReference type="Proteomes" id="UP000617402"/>
    </source>
</evidence>
<gene>
    <name evidence="3" type="ORF">H1S01_03490</name>
</gene>
<evidence type="ECO:0000259" key="1">
    <source>
        <dbReference type="Pfam" id="PF04293"/>
    </source>
</evidence>
<dbReference type="Proteomes" id="UP000617402">
    <property type="component" value="Unassembled WGS sequence"/>
</dbReference>
<dbReference type="InterPro" id="IPR056174">
    <property type="entry name" value="SpoVR_N"/>
</dbReference>
<protein>
    <submittedName>
        <fullName evidence="3">SpoVR family protein</fullName>
    </submittedName>
</protein>
<feature type="domain" description="SpoVR protein-like N-terminal" evidence="1">
    <location>
        <begin position="2"/>
        <end position="107"/>
    </location>
</feature>
<name>A0ABR7T217_HELCL</name>
<dbReference type="PANTHER" id="PTHR30029">
    <property type="entry name" value="STAGE V SPORULATION PROTEIN R"/>
    <property type="match status" value="1"/>
</dbReference>